<dbReference type="HOGENOM" id="CLU_810546_0_0_11"/>
<dbReference type="OrthoDB" id="3242635at2"/>
<dbReference type="RefSeq" id="WP_007147101.1">
    <property type="nucleotide sequence ID" value="NZ_AKCI01000001.1"/>
</dbReference>
<evidence type="ECO:0000313" key="2">
    <source>
        <dbReference type="EMBL" id="EJD65269.1"/>
    </source>
</evidence>
<evidence type="ECO:0000313" key="3">
    <source>
        <dbReference type="Proteomes" id="UP000006415"/>
    </source>
</evidence>
<feature type="region of interest" description="Disordered" evidence="1">
    <location>
        <begin position="217"/>
        <end position="289"/>
    </location>
</feature>
<keyword evidence="3" id="KW-1185">Reference proteome</keyword>
<feature type="compositionally biased region" description="Polar residues" evidence="1">
    <location>
        <begin position="277"/>
        <end position="286"/>
    </location>
</feature>
<organism evidence="2 3">
    <name type="scientific">Scardovia wiggsiae F0424</name>
    <dbReference type="NCBI Taxonomy" id="857290"/>
    <lineage>
        <taxon>Bacteria</taxon>
        <taxon>Bacillati</taxon>
        <taxon>Actinomycetota</taxon>
        <taxon>Actinomycetes</taxon>
        <taxon>Bifidobacteriales</taxon>
        <taxon>Bifidobacteriaceae</taxon>
        <taxon>Scardovia</taxon>
    </lineage>
</organism>
<dbReference type="AlphaFoldDB" id="J0X084"/>
<evidence type="ECO:0000256" key="1">
    <source>
        <dbReference type="SAM" id="MobiDB-lite"/>
    </source>
</evidence>
<dbReference type="eggNOG" id="COG0769">
    <property type="taxonomic scope" value="Bacteria"/>
</dbReference>
<reference evidence="2 3" key="1">
    <citation type="submission" date="2012-01" db="EMBL/GenBank/DDBJ databases">
        <title>The Genome Sequence of Scardovia wiggsiae F0424.</title>
        <authorList>
            <consortium name="The Broad Institute Genome Sequencing Platform"/>
            <person name="Earl A."/>
            <person name="Ward D."/>
            <person name="Feldgarden M."/>
            <person name="Gevers D."/>
            <person name="Izard J."/>
            <person name="Ganesan A."/>
            <person name="Baranova O.V."/>
            <person name="Blanton J.M."/>
            <person name="Tanner A.C."/>
            <person name="Mathney J."/>
            <person name="Dewhirst F.E."/>
            <person name="Young S.K."/>
            <person name="Zeng Q."/>
            <person name="Gargeya S."/>
            <person name="Fitzgerald M."/>
            <person name="Haas B."/>
            <person name="Abouelleil A."/>
            <person name="Alvarado L."/>
            <person name="Arachchi H.M."/>
            <person name="Berlin A."/>
            <person name="Chapman S.B."/>
            <person name="Gearin G."/>
            <person name="Goldberg J."/>
            <person name="Griggs A."/>
            <person name="Gujja S."/>
            <person name="Hansen M."/>
            <person name="Heiman D."/>
            <person name="Howarth C."/>
            <person name="Larimer J."/>
            <person name="Lui A."/>
            <person name="MacDonald P.J.P."/>
            <person name="McCowen C."/>
            <person name="Montmayeur A."/>
            <person name="Murphy C."/>
            <person name="Neiman D."/>
            <person name="Pearson M."/>
            <person name="Priest M."/>
            <person name="Roberts A."/>
            <person name="Saif S."/>
            <person name="Shea T."/>
            <person name="Sisk P."/>
            <person name="Stolte C."/>
            <person name="Sykes S."/>
            <person name="Wortman J."/>
            <person name="Nusbaum C."/>
            <person name="Birren B."/>
        </authorList>
    </citation>
    <scope>NUCLEOTIDE SEQUENCE [LARGE SCALE GENOMIC DNA]</scope>
    <source>
        <strain evidence="2 3">F0424</strain>
    </source>
</reference>
<evidence type="ECO:0008006" key="4">
    <source>
        <dbReference type="Google" id="ProtNLM"/>
    </source>
</evidence>
<protein>
    <recommendedName>
        <fullName evidence="4">UDP-N-acetylmuramyl peptide synthase</fullName>
    </recommendedName>
</protein>
<dbReference type="STRING" id="857290.HMPREF9156_00033"/>
<comment type="caution">
    <text evidence="2">The sequence shown here is derived from an EMBL/GenBank/DDBJ whole genome shotgun (WGS) entry which is preliminary data.</text>
</comment>
<dbReference type="Proteomes" id="UP000006415">
    <property type="component" value="Unassembled WGS sequence"/>
</dbReference>
<accession>J0X084</accession>
<dbReference type="EMBL" id="AGZS01000001">
    <property type="protein sequence ID" value="EJD65269.1"/>
    <property type="molecule type" value="Genomic_DNA"/>
</dbReference>
<feature type="compositionally biased region" description="Polar residues" evidence="1">
    <location>
        <begin position="253"/>
        <end position="268"/>
    </location>
</feature>
<gene>
    <name evidence="2" type="ORF">HMPREF9156_00033</name>
</gene>
<name>J0X084_9BIFI</name>
<sequence length="389" mass="41621">MSFLTGNISGHYTLEDLMHQFKVTSTFPYGRDITITSLTDDTAAASPGCLYLGHGDGDIPAEIRNAQAQGAYCILFPSSVSKVISQKELQSAATVPVLFGDLNQFDSGRLAYMLAGRPTDTLATFGVVGSQATYASDSLAQLLHLLGNPIGVIDSRRSFSLERELTCTYPLNPIDTEMILSQMLEDGVNTVVLTINDRTFKRGALSQVGLDVCGRTQSRTMADPLPDTDRVGESGEAVQDDGTAEQETAGIQDGNTDTGTAAGPSSDTGAAAVQGAGPNSPQASKRTWSRWIPSYRRSGDNPEIGALKPQLRRSVKDFGAIINDDTHCVAPTDAARQVVQSIVETADIRHEYELYLAAAMAMSAGVRKNNVRSALLLAQEINRRQEGNS</sequence>
<proteinExistence type="predicted"/>